<organism evidence="1">
    <name type="scientific">Siphoviridae sp. ctKXi8</name>
    <dbReference type="NCBI Taxonomy" id="2826244"/>
    <lineage>
        <taxon>Viruses</taxon>
        <taxon>Duplodnaviria</taxon>
        <taxon>Heunggongvirae</taxon>
        <taxon>Uroviricota</taxon>
        <taxon>Caudoviricetes</taxon>
    </lineage>
</organism>
<sequence length="31" mass="3722">MTRKSERLSDYRQRLSTMSRATLKTASDYRL</sequence>
<evidence type="ECO:0000313" key="1">
    <source>
        <dbReference type="EMBL" id="DAD87287.1"/>
    </source>
</evidence>
<name>A0A8S5MYT9_9CAUD</name>
<dbReference type="EMBL" id="BK015018">
    <property type="protein sequence ID" value="DAD87287.1"/>
    <property type="molecule type" value="Genomic_DNA"/>
</dbReference>
<proteinExistence type="predicted"/>
<accession>A0A8S5MYT9</accession>
<reference evidence="1" key="1">
    <citation type="journal article" date="2021" name="Proc. Natl. Acad. Sci. U.S.A.">
        <title>A Catalog of Tens of Thousands of Viruses from Human Metagenomes Reveals Hidden Associations with Chronic Diseases.</title>
        <authorList>
            <person name="Tisza M.J."/>
            <person name="Buck C.B."/>
        </authorList>
    </citation>
    <scope>NUCLEOTIDE SEQUENCE</scope>
    <source>
        <strain evidence="1">CtKXi8</strain>
    </source>
</reference>
<protein>
    <submittedName>
        <fullName evidence="1">Uncharacterized protein</fullName>
    </submittedName>
</protein>